<comment type="caution">
    <text evidence="6">The sequence shown here is derived from an EMBL/GenBank/DDBJ whole genome shotgun (WGS) entry which is preliminary data.</text>
</comment>
<dbReference type="EMBL" id="BQMJ01000054">
    <property type="protein sequence ID" value="GJQ14406.1"/>
    <property type="molecule type" value="Genomic_DNA"/>
</dbReference>
<evidence type="ECO:0000313" key="7">
    <source>
        <dbReference type="Proteomes" id="UP001061958"/>
    </source>
</evidence>
<protein>
    <recommendedName>
        <fullName evidence="5">Myb-like domain-containing protein</fullName>
    </recommendedName>
</protein>
<dbReference type="InterPro" id="IPR052435">
    <property type="entry name" value="YY1-Transcr_Regul"/>
</dbReference>
<dbReference type="PANTHER" id="PTHR16088:SF3">
    <property type="entry name" value="GON-4-LIKE PROTEIN"/>
    <property type="match status" value="1"/>
</dbReference>
<keyword evidence="3" id="KW-0539">Nucleus</keyword>
<dbReference type="SMART" id="SM00717">
    <property type="entry name" value="SANT"/>
    <property type="match status" value="2"/>
</dbReference>
<dbReference type="OrthoDB" id="2143914at2759"/>
<dbReference type="Proteomes" id="UP001061958">
    <property type="component" value="Unassembled WGS sequence"/>
</dbReference>
<keyword evidence="2" id="KW-0804">Transcription</keyword>
<evidence type="ECO:0000256" key="2">
    <source>
        <dbReference type="ARBA" id="ARBA00023163"/>
    </source>
</evidence>
<feature type="domain" description="Myb-like" evidence="5">
    <location>
        <begin position="485"/>
        <end position="535"/>
    </location>
</feature>
<keyword evidence="1" id="KW-0805">Transcription regulation</keyword>
<keyword evidence="4" id="KW-0175">Coiled coil</keyword>
<evidence type="ECO:0000256" key="3">
    <source>
        <dbReference type="ARBA" id="ARBA00023242"/>
    </source>
</evidence>
<keyword evidence="7" id="KW-1185">Reference proteome</keyword>
<dbReference type="Gene3D" id="1.10.10.60">
    <property type="entry name" value="Homeodomain-like"/>
    <property type="match status" value="1"/>
</dbReference>
<dbReference type="SUPFAM" id="SSF46689">
    <property type="entry name" value="Homeodomain-like"/>
    <property type="match status" value="1"/>
</dbReference>
<organism evidence="6 7">
    <name type="scientific">Galdieria partita</name>
    <dbReference type="NCBI Taxonomy" id="83374"/>
    <lineage>
        <taxon>Eukaryota</taxon>
        <taxon>Rhodophyta</taxon>
        <taxon>Bangiophyceae</taxon>
        <taxon>Galdieriales</taxon>
        <taxon>Galdieriaceae</taxon>
        <taxon>Galdieria</taxon>
    </lineage>
</organism>
<reference evidence="6" key="1">
    <citation type="journal article" date="2022" name="Proc. Natl. Acad. Sci. U.S.A.">
        <title>Life cycle and functional genomics of the unicellular red alga Galdieria for elucidating algal and plant evolution and industrial use.</title>
        <authorList>
            <person name="Hirooka S."/>
            <person name="Itabashi T."/>
            <person name="Ichinose T.M."/>
            <person name="Onuma R."/>
            <person name="Fujiwara T."/>
            <person name="Yamashita S."/>
            <person name="Jong L.W."/>
            <person name="Tomita R."/>
            <person name="Iwane A.H."/>
            <person name="Miyagishima S.Y."/>
        </authorList>
    </citation>
    <scope>NUCLEOTIDE SEQUENCE</scope>
    <source>
        <strain evidence="6">NBRC 102759</strain>
    </source>
</reference>
<evidence type="ECO:0000259" key="5">
    <source>
        <dbReference type="SMART" id="SM00717"/>
    </source>
</evidence>
<proteinExistence type="predicted"/>
<dbReference type="Pfam" id="PF21227">
    <property type="entry name" value="Myb_DNA-binding_7"/>
    <property type="match status" value="1"/>
</dbReference>
<evidence type="ECO:0000256" key="4">
    <source>
        <dbReference type="SAM" id="Coils"/>
    </source>
</evidence>
<dbReference type="GO" id="GO:0003712">
    <property type="term" value="F:transcription coregulator activity"/>
    <property type="evidence" value="ECO:0007669"/>
    <property type="project" value="TreeGrafter"/>
</dbReference>
<name>A0A9C7Q1C4_9RHOD</name>
<dbReference type="GO" id="GO:0005634">
    <property type="term" value="C:nucleus"/>
    <property type="evidence" value="ECO:0007669"/>
    <property type="project" value="TreeGrafter"/>
</dbReference>
<gene>
    <name evidence="6" type="ORF">GpartN1_g6197.t1</name>
</gene>
<dbReference type="InterPro" id="IPR001005">
    <property type="entry name" value="SANT/Myb"/>
</dbReference>
<dbReference type="PANTHER" id="PTHR16088">
    <property type="entry name" value="YY1 ASSOCIATED PROTEIN-RELATED"/>
    <property type="match status" value="1"/>
</dbReference>
<dbReference type="GO" id="GO:0006355">
    <property type="term" value="P:regulation of DNA-templated transcription"/>
    <property type="evidence" value="ECO:0007669"/>
    <property type="project" value="TreeGrafter"/>
</dbReference>
<feature type="coiled-coil region" evidence="4">
    <location>
        <begin position="536"/>
        <end position="567"/>
    </location>
</feature>
<sequence>MKQSLGKGAVPYGNYSQDMWSTVDFSLNCDEEFRELSNAAALHELYDSDTEKEVWIRKLLPSKELENGKHEFLAGCSEFPQNVVENDATRKLEKITKETDESDAQVVKLDGLQSLIESSATWDDEDRKAYSEFLLSLYAPEDKYYGPEESSDEDFDYLLEAQNETEDEEEYRNDPTARISGKELVDLVSGKSSYPFRRSKKCHHMKNSIPKKKPRTHFRQMEDQLVHSNLTSHVSLKFSKAKPIMPADMRAYFPQFNSTCSQLLFQRESLKLISLQVSRHIQLLIQTCILVGQERLKDDSALSFSRRMLMEWKRASDICVSYRKFFTESVQDFEPNSALDRCSGSLFDTPALSIIPDLLSLTDKHDSLQSCDVQKLLETVCPYFEEELFPKLPTCNLNMHPKHSILDVQYIDVNQVKSMSSSDDRWSSAEDGLIATLIREYGSDWLENYQRLLPSKQHDEVWRRFRFLSGRHAPDNPVKRLVIERQKPLSSEEWQILEHGVYLYGDNAWKQIELNLLPHRDQIILQRMWKQRQKRRRQKIRENERHKQEARKLAKQLRQQQALEEDRKDPLEREICLEHTEKEEMDKGIDTTRLEMESGSNWLVVSGSVKVHFSQEDDRKLLSQVKAFGATEKTFVALAKILGEGKTPEVIRKRYSQLLWWLQQSANAVYPSNVEDSKTCENNSFA</sequence>
<accession>A0A9C7Q1C4</accession>
<evidence type="ECO:0000313" key="6">
    <source>
        <dbReference type="EMBL" id="GJQ14406.1"/>
    </source>
</evidence>
<feature type="domain" description="Myb-like" evidence="5">
    <location>
        <begin position="609"/>
        <end position="661"/>
    </location>
</feature>
<dbReference type="InterPro" id="IPR009057">
    <property type="entry name" value="Homeodomain-like_sf"/>
</dbReference>
<reference evidence="6" key="2">
    <citation type="submission" date="2022-01" db="EMBL/GenBank/DDBJ databases">
        <authorList>
            <person name="Hirooka S."/>
            <person name="Miyagishima S.Y."/>
        </authorList>
    </citation>
    <scope>NUCLEOTIDE SEQUENCE</scope>
    <source>
        <strain evidence="6">NBRC 102759</strain>
    </source>
</reference>
<dbReference type="AlphaFoldDB" id="A0A9C7Q1C4"/>
<evidence type="ECO:0000256" key="1">
    <source>
        <dbReference type="ARBA" id="ARBA00023015"/>
    </source>
</evidence>